<reference evidence="4 5" key="1">
    <citation type="submission" date="2016-10" db="EMBL/GenBank/DDBJ databases">
        <title>The Draft Genome Sequence of Actinokineospora bangkokensis 44EHWT reveals the biosynthetic pathway of antifungal compounds Thailandins with unusual extender unit butylmalonyl-CoA.</title>
        <authorList>
            <person name="Greule A."/>
            <person name="Intra B."/>
            <person name="Flemming S."/>
            <person name="Rommel M.G."/>
            <person name="Panbangred W."/>
            <person name="Bechthold A."/>
        </authorList>
    </citation>
    <scope>NUCLEOTIDE SEQUENCE [LARGE SCALE GENOMIC DNA]</scope>
    <source>
        <strain evidence="4 5">44EHW</strain>
    </source>
</reference>
<evidence type="ECO:0000256" key="1">
    <source>
        <dbReference type="PROSITE-ProRule" id="PRU00409"/>
    </source>
</evidence>
<dbReference type="RefSeq" id="WP_075974549.1">
    <property type="nucleotide sequence ID" value="NZ_MKQR01000009.1"/>
</dbReference>
<dbReference type="EMBL" id="MKQR01000009">
    <property type="protein sequence ID" value="OLR93652.1"/>
    <property type="molecule type" value="Genomic_DNA"/>
</dbReference>
<protein>
    <recommendedName>
        <fullName evidence="3">ATP-grasp domain-containing protein</fullName>
    </recommendedName>
</protein>
<feature type="region of interest" description="Disordered" evidence="2">
    <location>
        <begin position="1"/>
        <end position="23"/>
    </location>
</feature>
<dbReference type="OrthoDB" id="164032at2"/>
<organism evidence="4 5">
    <name type="scientific">Actinokineospora bangkokensis</name>
    <dbReference type="NCBI Taxonomy" id="1193682"/>
    <lineage>
        <taxon>Bacteria</taxon>
        <taxon>Bacillati</taxon>
        <taxon>Actinomycetota</taxon>
        <taxon>Actinomycetes</taxon>
        <taxon>Pseudonocardiales</taxon>
        <taxon>Pseudonocardiaceae</taxon>
        <taxon>Actinokineospora</taxon>
    </lineage>
</organism>
<dbReference type="PROSITE" id="PS50975">
    <property type="entry name" value="ATP_GRASP"/>
    <property type="match status" value="1"/>
</dbReference>
<dbReference type="Proteomes" id="UP000186040">
    <property type="component" value="Unassembled WGS sequence"/>
</dbReference>
<dbReference type="SUPFAM" id="SSF56059">
    <property type="entry name" value="Glutathione synthetase ATP-binding domain-like"/>
    <property type="match status" value="1"/>
</dbReference>
<feature type="domain" description="ATP-grasp" evidence="3">
    <location>
        <begin position="172"/>
        <end position="398"/>
    </location>
</feature>
<dbReference type="InterPro" id="IPR011761">
    <property type="entry name" value="ATP-grasp"/>
</dbReference>
<dbReference type="GO" id="GO:0005524">
    <property type="term" value="F:ATP binding"/>
    <property type="evidence" value="ECO:0007669"/>
    <property type="project" value="UniProtKB-UniRule"/>
</dbReference>
<evidence type="ECO:0000259" key="3">
    <source>
        <dbReference type="PROSITE" id="PS50975"/>
    </source>
</evidence>
<proteinExistence type="predicted"/>
<dbReference type="Pfam" id="PF24923">
    <property type="entry name" value="ATP-grasp_IQCH"/>
    <property type="match status" value="1"/>
</dbReference>
<dbReference type="InterPro" id="IPR038752">
    <property type="entry name" value="IQCH"/>
</dbReference>
<dbReference type="PANTHER" id="PTHR14465">
    <property type="entry name" value="IQ DOMAIN-CONTAINING PROTEIN H"/>
    <property type="match status" value="1"/>
</dbReference>
<gene>
    <name evidence="4" type="ORF">BJP25_15390</name>
</gene>
<comment type="caution">
    <text evidence="4">The sequence shown here is derived from an EMBL/GenBank/DDBJ whole genome shotgun (WGS) entry which is preliminary data.</text>
</comment>
<sequence length="484" mass="51761">MVSTGWSGSPERAITDPRTDPFHPTGAARTLLLVPSMTLDGDGLAKIPGVEHYEERFLAFLHLLRDPATRLILITSTTPPPDLVHDTLTAFGCLPARDRLTLLDCADPSPRPLTEKVLRRPDLVAALRGRRPDTLIAFTGTALERELATRTGAALFATDPHLAPLGSKTGSRRTFAAAGVPTAPGHDGLRDLPDVLDALTALRTDDPTTEKALIKLNDSFGAGGNVLFPYAGAPITGLRAWVERELPTRAAFASPPDTWDAYAPKITQMGAVVERYLTGDATTSPSAQVLIDPTGTRVLSTHDQVLSGQVFTGATAPADPAYRTTLLDHAHRVARRLHTAGALGIASVDFIATRHGTRWDLHALEVNLRMGGGTAPHFLAHGLLRGTHTDDGALLAADGTPRAYYATDRVLRPEYADLTPADVLTALRPERFDGTTGTTPYMLGALSIGRFGLLTIGHDVRDATHRFHRAVDAVDARTHPVPSG</sequence>
<evidence type="ECO:0000313" key="4">
    <source>
        <dbReference type="EMBL" id="OLR93652.1"/>
    </source>
</evidence>
<dbReference type="STRING" id="1193682.BJP25_15390"/>
<keyword evidence="5" id="KW-1185">Reference proteome</keyword>
<evidence type="ECO:0000313" key="5">
    <source>
        <dbReference type="Proteomes" id="UP000186040"/>
    </source>
</evidence>
<dbReference type="InterPro" id="IPR056855">
    <property type="entry name" value="ATP-grasp_IQCH"/>
</dbReference>
<keyword evidence="1" id="KW-0547">Nucleotide-binding</keyword>
<keyword evidence="1" id="KW-0067">ATP-binding</keyword>
<evidence type="ECO:0000256" key="2">
    <source>
        <dbReference type="SAM" id="MobiDB-lite"/>
    </source>
</evidence>
<dbReference type="PANTHER" id="PTHR14465:SF0">
    <property type="entry name" value="IQ DOMAIN-CONTAINING PROTEIN H"/>
    <property type="match status" value="1"/>
</dbReference>
<accession>A0A1Q9LNN8</accession>
<dbReference type="AlphaFoldDB" id="A0A1Q9LNN8"/>
<dbReference type="GO" id="GO:0046872">
    <property type="term" value="F:metal ion binding"/>
    <property type="evidence" value="ECO:0007669"/>
    <property type="project" value="InterPro"/>
</dbReference>
<name>A0A1Q9LNN8_9PSEU</name>